<dbReference type="EMBL" id="BMHB01000001">
    <property type="protein sequence ID" value="GGI11428.1"/>
    <property type="molecule type" value="Genomic_DNA"/>
</dbReference>
<dbReference type="GO" id="GO:0046872">
    <property type="term" value="F:metal ion binding"/>
    <property type="evidence" value="ECO:0007669"/>
    <property type="project" value="UniProtKB-KW"/>
</dbReference>
<dbReference type="PANTHER" id="PTHR47366:SF1">
    <property type="entry name" value="TWO-ON-TWO HEMOGLOBIN-3"/>
    <property type="match status" value="1"/>
</dbReference>
<evidence type="ECO:0000256" key="3">
    <source>
        <dbReference type="ARBA" id="ARBA00022723"/>
    </source>
</evidence>
<evidence type="ECO:0000313" key="6">
    <source>
        <dbReference type="EMBL" id="GGI11428.1"/>
    </source>
</evidence>
<proteinExistence type="inferred from homology"/>
<dbReference type="GO" id="GO:0020037">
    <property type="term" value="F:heme binding"/>
    <property type="evidence" value="ECO:0007669"/>
    <property type="project" value="InterPro"/>
</dbReference>
<keyword evidence="1" id="KW-0813">Transport</keyword>
<evidence type="ECO:0000256" key="4">
    <source>
        <dbReference type="ARBA" id="ARBA00023004"/>
    </source>
</evidence>
<dbReference type="AlphaFoldDB" id="A0A8J3AD88"/>
<dbReference type="Gene3D" id="1.10.490.10">
    <property type="entry name" value="Globins"/>
    <property type="match status" value="1"/>
</dbReference>
<protein>
    <submittedName>
        <fullName evidence="6">Group 2 truncated hemoglobin YjbI</fullName>
    </submittedName>
</protein>
<dbReference type="PANTHER" id="PTHR47366">
    <property type="entry name" value="TWO-ON-TWO HEMOGLOBIN-3"/>
    <property type="match status" value="1"/>
</dbReference>
<gene>
    <name evidence="6" type="primary">yjbI</name>
    <name evidence="6" type="ORF">GCM10007380_07790</name>
</gene>
<dbReference type="InterPro" id="IPR009050">
    <property type="entry name" value="Globin-like_sf"/>
</dbReference>
<reference evidence="7" key="1">
    <citation type="journal article" date="2019" name="Int. J. Syst. Evol. Microbiol.">
        <title>The Global Catalogue of Microorganisms (GCM) 10K type strain sequencing project: providing services to taxonomists for standard genome sequencing and annotation.</title>
        <authorList>
            <consortium name="The Broad Institute Genomics Platform"/>
            <consortium name="The Broad Institute Genome Sequencing Center for Infectious Disease"/>
            <person name="Wu L."/>
            <person name="Ma J."/>
        </authorList>
    </citation>
    <scope>NUCLEOTIDE SEQUENCE [LARGE SCALE GENOMIC DNA]</scope>
    <source>
        <strain evidence="7">CGMCC 1.14993</strain>
    </source>
</reference>
<sequence length="125" mass="14921">MSNQNQTMYEYIGKEKLEELVDTFYSYVSKHERLAPIFPGDWEETARKQKLFLTQFLGGPQYYSMERGHPRMRARHLPFPITIELAHDWLDCMSKAMDDVDLDEEIKEPLLQHLRNVAYHMVNQE</sequence>
<dbReference type="GO" id="GO:0019825">
    <property type="term" value="F:oxygen binding"/>
    <property type="evidence" value="ECO:0007669"/>
    <property type="project" value="InterPro"/>
</dbReference>
<dbReference type="GO" id="GO:0005344">
    <property type="term" value="F:oxygen carrier activity"/>
    <property type="evidence" value="ECO:0007669"/>
    <property type="project" value="InterPro"/>
</dbReference>
<keyword evidence="2" id="KW-0349">Heme</keyword>
<keyword evidence="4" id="KW-0408">Iron</keyword>
<keyword evidence="7" id="KW-1185">Reference proteome</keyword>
<dbReference type="InterPro" id="IPR012292">
    <property type="entry name" value="Globin/Proto"/>
</dbReference>
<comment type="caution">
    <text evidence="6">The sequence shown here is derived from an EMBL/GenBank/DDBJ whole genome shotgun (WGS) entry which is preliminary data.</text>
</comment>
<dbReference type="SUPFAM" id="SSF46458">
    <property type="entry name" value="Globin-like"/>
    <property type="match status" value="1"/>
</dbReference>
<evidence type="ECO:0000256" key="5">
    <source>
        <dbReference type="ARBA" id="ARBA00034496"/>
    </source>
</evidence>
<name>A0A8J3AD88_9BACI</name>
<organism evidence="6 7">
    <name type="scientific">Gottfriedia solisilvae</name>
    <dbReference type="NCBI Taxonomy" id="1516104"/>
    <lineage>
        <taxon>Bacteria</taxon>
        <taxon>Bacillati</taxon>
        <taxon>Bacillota</taxon>
        <taxon>Bacilli</taxon>
        <taxon>Bacillales</taxon>
        <taxon>Bacillaceae</taxon>
        <taxon>Gottfriedia</taxon>
    </lineage>
</organism>
<evidence type="ECO:0000256" key="2">
    <source>
        <dbReference type="ARBA" id="ARBA00022617"/>
    </source>
</evidence>
<comment type="similarity">
    <text evidence="5">Belongs to the truncated hemoglobin family. Group II subfamily.</text>
</comment>
<dbReference type="Proteomes" id="UP000626244">
    <property type="component" value="Unassembled WGS sequence"/>
</dbReference>
<accession>A0A8J3AD88</accession>
<dbReference type="Pfam" id="PF01152">
    <property type="entry name" value="Bac_globin"/>
    <property type="match status" value="1"/>
</dbReference>
<dbReference type="InterPro" id="IPR001486">
    <property type="entry name" value="Hemoglobin_trunc"/>
</dbReference>
<keyword evidence="3" id="KW-0479">Metal-binding</keyword>
<dbReference type="InterPro" id="IPR044203">
    <property type="entry name" value="GlbO/GLB3-like"/>
</dbReference>
<evidence type="ECO:0000256" key="1">
    <source>
        <dbReference type="ARBA" id="ARBA00022448"/>
    </source>
</evidence>
<evidence type="ECO:0000313" key="7">
    <source>
        <dbReference type="Proteomes" id="UP000626244"/>
    </source>
</evidence>